<dbReference type="EMBL" id="BSDP01000001">
    <property type="protein sequence ID" value="GLI28603.1"/>
    <property type="molecule type" value="Genomic_DNA"/>
</dbReference>
<reference evidence="2" key="1">
    <citation type="submission" date="2022-12" db="EMBL/GenBank/DDBJ databases">
        <title>Reference genome sequencing for broad-spectrum identification of bacterial and archaeal isolates by mass spectrometry.</title>
        <authorList>
            <person name="Sekiguchi Y."/>
            <person name="Tourlousse D.M."/>
        </authorList>
    </citation>
    <scope>NUCLEOTIDE SEQUENCE</scope>
    <source>
        <strain evidence="2">14</strain>
    </source>
</reference>
<dbReference type="AlphaFoldDB" id="A0A9W6CUA7"/>
<gene>
    <name evidence="2" type="ORF">ARHIZOSPH14_28450</name>
</gene>
<dbReference type="Gene3D" id="3.40.50.620">
    <property type="entry name" value="HUPs"/>
    <property type="match status" value="1"/>
</dbReference>
<comment type="caution">
    <text evidence="2">The sequence shown here is derived from an EMBL/GenBank/DDBJ whole genome shotgun (WGS) entry which is preliminary data.</text>
</comment>
<organism evidence="2 3">
    <name type="scientific">Agromyces rhizosphaerae</name>
    <dbReference type="NCBI Taxonomy" id="88374"/>
    <lineage>
        <taxon>Bacteria</taxon>
        <taxon>Bacillati</taxon>
        <taxon>Actinomycetota</taxon>
        <taxon>Actinomycetes</taxon>
        <taxon>Micrococcales</taxon>
        <taxon>Microbacteriaceae</taxon>
        <taxon>Agromyces</taxon>
    </lineage>
</organism>
<protein>
    <recommendedName>
        <fullName evidence="4">Universal stress protein</fullName>
    </recommendedName>
</protein>
<dbReference type="SUPFAM" id="SSF52402">
    <property type="entry name" value="Adenine nucleotide alpha hydrolases-like"/>
    <property type="match status" value="1"/>
</dbReference>
<dbReference type="InterPro" id="IPR014729">
    <property type="entry name" value="Rossmann-like_a/b/a_fold"/>
</dbReference>
<evidence type="ECO:0008006" key="4">
    <source>
        <dbReference type="Google" id="ProtNLM"/>
    </source>
</evidence>
<dbReference type="RefSeq" id="WP_281886126.1">
    <property type="nucleotide sequence ID" value="NZ_BSDP01000001.1"/>
</dbReference>
<evidence type="ECO:0000313" key="3">
    <source>
        <dbReference type="Proteomes" id="UP001144396"/>
    </source>
</evidence>
<keyword evidence="3" id="KW-1185">Reference proteome</keyword>
<proteinExistence type="predicted"/>
<feature type="region of interest" description="Disordered" evidence="1">
    <location>
        <begin position="104"/>
        <end position="129"/>
    </location>
</feature>
<accession>A0A9W6CUA7</accession>
<name>A0A9W6CUA7_9MICO</name>
<sequence>MFTRIVVGWNGSGPSQLALSWALRREWSAPIIVVHATGDAPPAAGALERIDGAIDRIDGAIGPLSHSTRRNIEVRTLDGPAEEVLASFLDPGTLLVVGSAERPASRDGLGTRLSSLGGDRPRAALAGVPGERPPAVVLEIDGAGLGRG</sequence>
<evidence type="ECO:0000256" key="1">
    <source>
        <dbReference type="SAM" id="MobiDB-lite"/>
    </source>
</evidence>
<dbReference type="Proteomes" id="UP001144396">
    <property type="component" value="Unassembled WGS sequence"/>
</dbReference>
<evidence type="ECO:0000313" key="2">
    <source>
        <dbReference type="EMBL" id="GLI28603.1"/>
    </source>
</evidence>